<accession>A0A6C2UB07</accession>
<feature type="transmembrane region" description="Helical" evidence="1">
    <location>
        <begin position="156"/>
        <end position="180"/>
    </location>
</feature>
<dbReference type="PANTHER" id="PTHR36178:SF1">
    <property type="entry name" value="SODIUM_GLUTAMATE SYMPORTER"/>
    <property type="match status" value="1"/>
</dbReference>
<evidence type="ECO:0000313" key="3">
    <source>
        <dbReference type="Proteomes" id="UP000366872"/>
    </source>
</evidence>
<dbReference type="RefSeq" id="WP_136082802.1">
    <property type="nucleotide sequence ID" value="NZ_CAAHFG010000004.1"/>
</dbReference>
<evidence type="ECO:0008006" key="4">
    <source>
        <dbReference type="Google" id="ProtNLM"/>
    </source>
</evidence>
<gene>
    <name evidence="2" type="ORF">PDESU_05914</name>
</gene>
<feature type="transmembrane region" description="Helical" evidence="1">
    <location>
        <begin position="420"/>
        <end position="438"/>
    </location>
</feature>
<feature type="transmembrane region" description="Helical" evidence="1">
    <location>
        <begin position="92"/>
        <end position="113"/>
    </location>
</feature>
<dbReference type="AlphaFoldDB" id="A0A6C2UB07"/>
<dbReference type="GO" id="GO:0015813">
    <property type="term" value="P:L-glutamate transmembrane transport"/>
    <property type="evidence" value="ECO:0007669"/>
    <property type="project" value="InterPro"/>
</dbReference>
<dbReference type="Pfam" id="PF03616">
    <property type="entry name" value="Glt_symporter"/>
    <property type="match status" value="1"/>
</dbReference>
<feature type="transmembrane region" description="Helical" evidence="1">
    <location>
        <begin position="258"/>
        <end position="279"/>
    </location>
</feature>
<keyword evidence="1" id="KW-1133">Transmembrane helix</keyword>
<reference evidence="2 3" key="1">
    <citation type="submission" date="2019-04" db="EMBL/GenBank/DDBJ databases">
        <authorList>
            <person name="Van Vliet M D."/>
        </authorList>
    </citation>
    <scope>NUCLEOTIDE SEQUENCE [LARGE SCALE GENOMIC DNA]</scope>
    <source>
        <strain evidence="2 3">F1</strain>
    </source>
</reference>
<dbReference type="InterPro" id="IPR004445">
    <property type="entry name" value="GltS"/>
</dbReference>
<keyword evidence="3" id="KW-1185">Reference proteome</keyword>
<feature type="transmembrane region" description="Helical" evidence="1">
    <location>
        <begin position="58"/>
        <end position="80"/>
    </location>
</feature>
<name>A0A6C2UB07_PONDE</name>
<keyword evidence="1" id="KW-0472">Membrane</keyword>
<feature type="transmembrane region" description="Helical" evidence="1">
    <location>
        <begin position="322"/>
        <end position="343"/>
    </location>
</feature>
<dbReference type="Proteomes" id="UP000366872">
    <property type="component" value="Unassembled WGS sequence"/>
</dbReference>
<organism evidence="2 3">
    <name type="scientific">Pontiella desulfatans</name>
    <dbReference type="NCBI Taxonomy" id="2750659"/>
    <lineage>
        <taxon>Bacteria</taxon>
        <taxon>Pseudomonadati</taxon>
        <taxon>Kiritimatiellota</taxon>
        <taxon>Kiritimatiellia</taxon>
        <taxon>Kiritimatiellales</taxon>
        <taxon>Pontiellaceae</taxon>
        <taxon>Pontiella</taxon>
    </lineage>
</organism>
<protein>
    <recommendedName>
        <fullName evidence="4">Sodium/glutamate symporter</fullName>
    </recommendedName>
</protein>
<dbReference type="PANTHER" id="PTHR36178">
    <property type="entry name" value="SLR0625 PROTEIN"/>
    <property type="match status" value="1"/>
</dbReference>
<proteinExistence type="predicted"/>
<evidence type="ECO:0000256" key="1">
    <source>
        <dbReference type="SAM" id="Phobius"/>
    </source>
</evidence>
<dbReference type="GO" id="GO:0016020">
    <property type="term" value="C:membrane"/>
    <property type="evidence" value="ECO:0007669"/>
    <property type="project" value="InterPro"/>
</dbReference>
<feature type="transmembrane region" description="Helical" evidence="1">
    <location>
        <begin position="219"/>
        <end position="238"/>
    </location>
</feature>
<evidence type="ECO:0000313" key="2">
    <source>
        <dbReference type="EMBL" id="VGO17318.1"/>
    </source>
</evidence>
<keyword evidence="1" id="KW-0812">Transmembrane</keyword>
<dbReference type="GO" id="GO:0015501">
    <property type="term" value="F:glutamate:sodium symporter activity"/>
    <property type="evidence" value="ECO:0007669"/>
    <property type="project" value="InterPro"/>
</dbReference>
<feature type="transmembrane region" description="Helical" evidence="1">
    <location>
        <begin position="27"/>
        <end position="46"/>
    </location>
</feature>
<sequence>MLSFGCLCVLLGLGYWLRRKLVFLQRLYLPASVIAGLLGLVLFQSVEVPAEVSAGWSKLPGLLINIVFACLFLGTALPTVSKVWKSSSRQLAYGQIVAWGQYAVGCLVVLLMLKPIFGLPDLFAGIMPVGFEGGHGTAGGMGPVFDELGFPEMKDYALASATGGIMGAILVGMGLVNWAVRKGHVEKKTAPRFDAEDLTGIIPEAHRPSAGKLTVSSDVIESLTLHLVFVGSAILLGWLMKQGLLLAAARLPGSGSDIFASFPLFPLCMLGGVVVQWLADRFDRHEHMDHGLMLRIQNCALDFLVVAAIATIRIDVVAQQWIPIVVLIAAGIGWNVLCLTVFARRAFKDAWFERGIAEMGQSMGVTATGLLLLRVVDPNYETEAAEAFAAKQLLHEPFMGGGLWTGAAIPLLAYWGGWRILGIALCAIAVWTIMLVVMNRRIH</sequence>
<dbReference type="EMBL" id="CAAHFG010000004">
    <property type="protein sequence ID" value="VGO17318.1"/>
    <property type="molecule type" value="Genomic_DNA"/>
</dbReference>